<dbReference type="EMBL" id="JAUIRO010000001">
    <property type="protein sequence ID" value="KAK0734676.1"/>
    <property type="molecule type" value="Genomic_DNA"/>
</dbReference>
<evidence type="ECO:0000313" key="2">
    <source>
        <dbReference type="EMBL" id="KAK0734676.1"/>
    </source>
</evidence>
<gene>
    <name evidence="2" type="ORF">B0T26DRAFT_670937</name>
</gene>
<reference evidence="2" key="1">
    <citation type="submission" date="2023-06" db="EMBL/GenBank/DDBJ databases">
        <title>Genome-scale phylogeny and comparative genomics of the fungal order Sordariales.</title>
        <authorList>
            <consortium name="Lawrence Berkeley National Laboratory"/>
            <person name="Hensen N."/>
            <person name="Bonometti L."/>
            <person name="Westerberg I."/>
            <person name="Brannstrom I.O."/>
            <person name="Guillou S."/>
            <person name="Cros-Aarteil S."/>
            <person name="Calhoun S."/>
            <person name="Haridas S."/>
            <person name="Kuo A."/>
            <person name="Mondo S."/>
            <person name="Pangilinan J."/>
            <person name="Riley R."/>
            <person name="LaButti K."/>
            <person name="Andreopoulos B."/>
            <person name="Lipzen A."/>
            <person name="Chen C."/>
            <person name="Yanf M."/>
            <person name="Daum C."/>
            <person name="Ng V."/>
            <person name="Clum A."/>
            <person name="Steindorff A."/>
            <person name="Ohm R."/>
            <person name="Martin F."/>
            <person name="Silar P."/>
            <person name="Natvig D."/>
            <person name="Lalanne C."/>
            <person name="Gautier V."/>
            <person name="Ament-velasquez S.L."/>
            <person name="Kruys A."/>
            <person name="Hutchinson M.I."/>
            <person name="Powell A.J."/>
            <person name="Barry K."/>
            <person name="Miller A.N."/>
            <person name="Grigoriev I.V."/>
            <person name="Debuchy R."/>
            <person name="Gladieux P."/>
            <person name="Thoren M.H."/>
            <person name="Johannesson H."/>
        </authorList>
    </citation>
    <scope>NUCLEOTIDE SEQUENCE</scope>
    <source>
        <strain evidence="2">SMH2392-1A</strain>
    </source>
</reference>
<keyword evidence="1" id="KW-0175">Coiled coil</keyword>
<organism evidence="2 3">
    <name type="scientific">Lasiosphaeria miniovina</name>
    <dbReference type="NCBI Taxonomy" id="1954250"/>
    <lineage>
        <taxon>Eukaryota</taxon>
        <taxon>Fungi</taxon>
        <taxon>Dikarya</taxon>
        <taxon>Ascomycota</taxon>
        <taxon>Pezizomycotina</taxon>
        <taxon>Sordariomycetes</taxon>
        <taxon>Sordariomycetidae</taxon>
        <taxon>Sordariales</taxon>
        <taxon>Lasiosphaeriaceae</taxon>
        <taxon>Lasiosphaeria</taxon>
    </lineage>
</organism>
<evidence type="ECO:0000313" key="3">
    <source>
        <dbReference type="Proteomes" id="UP001172101"/>
    </source>
</evidence>
<dbReference type="Proteomes" id="UP001172101">
    <property type="component" value="Unassembled WGS sequence"/>
</dbReference>
<feature type="coiled-coil region" evidence="1">
    <location>
        <begin position="4"/>
        <end position="64"/>
    </location>
</feature>
<protein>
    <submittedName>
        <fullName evidence="2">Uncharacterized protein</fullName>
    </submittedName>
</protein>
<dbReference type="PANTHER" id="PTHR40619">
    <property type="entry name" value="FUNGAL STAND N-TERMINAL GOODBYE DOMAIN-CONTAINING PROTEIN"/>
    <property type="match status" value="1"/>
</dbReference>
<dbReference type="PANTHER" id="PTHR40619:SF3">
    <property type="entry name" value="FUNGAL STAND N-TERMINAL GOODBYE DOMAIN-CONTAINING PROTEIN"/>
    <property type="match status" value="1"/>
</dbReference>
<evidence type="ECO:0000256" key="1">
    <source>
        <dbReference type="SAM" id="Coils"/>
    </source>
</evidence>
<dbReference type="AlphaFoldDB" id="A0AA40EEN0"/>
<accession>A0AA40EEN0</accession>
<dbReference type="RefSeq" id="XP_060303553.1">
    <property type="nucleotide sequence ID" value="XM_060439248.1"/>
</dbReference>
<dbReference type="GeneID" id="85322518"/>
<sequence>MSTMSYELKEVHELREALENFEDNTGESLNFSFDVKECNWDNVLAELKRALEADEERAKKWHHKAWRIFGSTAPVLAPGLAAFPDELCVLHGGLAVIFGIAQRRAQHRSKILAAFGNIPLTITDARRKANIFPRHVDNPDSILLHNSIDDLNQTLLQVLPKLIQLLNPGTIILKATSSFKGDKIDSLLERITQSSQYTEACAGRLIEQITIETNETVKIIHADTRNTVAGVDDLRNQVDELLRRQQSLQDTLDAISGKNGLFQFVVEMLNNPQLNVAPPPEYTPAVYPPARANEKVLTALELLNLLDIQLLGPIEEETQILRRGSSIDDSLLSRASFRTLLFSQQPGVVLVDACSDRAQGGSSVTPVSVICATLTQALRRGGYGPALSPALPTSASTPVILVFFCGLHIATEDPLQGPLGLVRSLLAQLALELLKNRWVTEEGPMGVLPDESMEEGLYLADLCGLFHNLLRLVPAGTSVYCIVDGISSYEREFWSEDYGVVMGAFARIVRDEGLEAWFKLLMTGLASSPGLDRWMPHQRVSLRSGRVGGGSVQRAMRAAFRDVNLNDDYY</sequence>
<keyword evidence="3" id="KW-1185">Reference proteome</keyword>
<name>A0AA40EEN0_9PEZI</name>
<comment type="caution">
    <text evidence="2">The sequence shown here is derived from an EMBL/GenBank/DDBJ whole genome shotgun (WGS) entry which is preliminary data.</text>
</comment>
<proteinExistence type="predicted"/>